<sequence>MLIMGVRWSRWEWLAVARVKGHNYFGQWSIRAHRAFSS</sequence>
<protein>
    <submittedName>
        <fullName evidence="1">Uncharacterized protein</fullName>
    </submittedName>
</protein>
<evidence type="ECO:0000313" key="1">
    <source>
        <dbReference type="EMBL" id="JAE01765.1"/>
    </source>
</evidence>
<dbReference type="EMBL" id="GBRH01196131">
    <property type="protein sequence ID" value="JAE01765.1"/>
    <property type="molecule type" value="Transcribed_RNA"/>
</dbReference>
<name>A0A0A9ELZ1_ARUDO</name>
<reference evidence="1" key="1">
    <citation type="submission" date="2014-09" db="EMBL/GenBank/DDBJ databases">
        <authorList>
            <person name="Magalhaes I.L.F."/>
            <person name="Oliveira U."/>
            <person name="Santos F.R."/>
            <person name="Vidigal T.H.D.A."/>
            <person name="Brescovit A.D."/>
            <person name="Santos A.J."/>
        </authorList>
    </citation>
    <scope>NUCLEOTIDE SEQUENCE</scope>
    <source>
        <tissue evidence="1">Shoot tissue taken approximately 20 cm above the soil surface</tissue>
    </source>
</reference>
<accession>A0A0A9ELZ1</accession>
<dbReference type="AlphaFoldDB" id="A0A0A9ELZ1"/>
<organism evidence="1">
    <name type="scientific">Arundo donax</name>
    <name type="common">Giant reed</name>
    <name type="synonym">Donax arundinaceus</name>
    <dbReference type="NCBI Taxonomy" id="35708"/>
    <lineage>
        <taxon>Eukaryota</taxon>
        <taxon>Viridiplantae</taxon>
        <taxon>Streptophyta</taxon>
        <taxon>Embryophyta</taxon>
        <taxon>Tracheophyta</taxon>
        <taxon>Spermatophyta</taxon>
        <taxon>Magnoliopsida</taxon>
        <taxon>Liliopsida</taxon>
        <taxon>Poales</taxon>
        <taxon>Poaceae</taxon>
        <taxon>PACMAD clade</taxon>
        <taxon>Arundinoideae</taxon>
        <taxon>Arundineae</taxon>
        <taxon>Arundo</taxon>
    </lineage>
</organism>
<proteinExistence type="predicted"/>
<reference evidence="1" key="2">
    <citation type="journal article" date="2015" name="Data Brief">
        <title>Shoot transcriptome of the giant reed, Arundo donax.</title>
        <authorList>
            <person name="Barrero R.A."/>
            <person name="Guerrero F.D."/>
            <person name="Moolhuijzen P."/>
            <person name="Goolsby J.A."/>
            <person name="Tidwell J."/>
            <person name="Bellgard S.E."/>
            <person name="Bellgard M.I."/>
        </authorList>
    </citation>
    <scope>NUCLEOTIDE SEQUENCE</scope>
    <source>
        <tissue evidence="1">Shoot tissue taken approximately 20 cm above the soil surface</tissue>
    </source>
</reference>